<proteinExistence type="predicted"/>
<dbReference type="SMART" id="SM00582">
    <property type="entry name" value="RPR"/>
    <property type="match status" value="1"/>
</dbReference>
<accession>A0A139HAK3</accession>
<evidence type="ECO:0000313" key="4">
    <source>
        <dbReference type="Proteomes" id="UP000070133"/>
    </source>
</evidence>
<dbReference type="FunFam" id="1.25.40.90:FF:000030">
    <property type="entry name" value="DUF618 domain protein"/>
    <property type="match status" value="1"/>
</dbReference>
<dbReference type="Pfam" id="PF04818">
    <property type="entry name" value="CID"/>
    <property type="match status" value="1"/>
</dbReference>
<evidence type="ECO:0000259" key="2">
    <source>
        <dbReference type="PROSITE" id="PS51391"/>
    </source>
</evidence>
<dbReference type="PANTHER" id="PTHR12460:SF0">
    <property type="entry name" value="CID DOMAIN-CONTAINING PROTEIN-RELATED"/>
    <property type="match status" value="1"/>
</dbReference>
<feature type="region of interest" description="Disordered" evidence="1">
    <location>
        <begin position="281"/>
        <end position="446"/>
    </location>
</feature>
<dbReference type="CDD" id="cd17003">
    <property type="entry name" value="CID_Rtt103"/>
    <property type="match status" value="1"/>
</dbReference>
<organism evidence="3 4">
    <name type="scientific">Pseudocercospora eumusae</name>
    <dbReference type="NCBI Taxonomy" id="321146"/>
    <lineage>
        <taxon>Eukaryota</taxon>
        <taxon>Fungi</taxon>
        <taxon>Dikarya</taxon>
        <taxon>Ascomycota</taxon>
        <taxon>Pezizomycotina</taxon>
        <taxon>Dothideomycetes</taxon>
        <taxon>Dothideomycetidae</taxon>
        <taxon>Mycosphaerellales</taxon>
        <taxon>Mycosphaerellaceae</taxon>
        <taxon>Pseudocercospora</taxon>
    </lineage>
</organism>
<comment type="caution">
    <text evidence="3">The sequence shown here is derived from an EMBL/GenBank/DDBJ whole genome shotgun (WGS) entry which is preliminary data.</text>
</comment>
<sequence>MAYTDDAVKAKLAALNETQDSIVTVAQWIMFHRRHANRTAALWQSRLQESSSASKRLTLLYLANEVVQQSRARQKQDFLLAFEPLIADATSQAYKGASQDIQAKIRRVVEVWRARNIFDQRIQEQTEQKLDELDKTKSTSKLGGLGGGRLGGSLFGGGGSGVASELEGINKSQVALTKADAASKGPVTYANAEWVKINDPNTPVPSAPVRAAKLRGVVKSLMAARIAVDAGIKARQELLAELEKLVESNRAKIAEEESKARDLVSKIDTMEGTIREVEDSIMRGAESPTNGNGTGYGPAEPQRPEMERFTPPPPDVEALTPPAEDIDATIGDTAPLEKGFSNPTGADPVQEQPPNLNEPPPSFVPPPALPNNDSISAATTAKQLLETLSSVQGLTRSPSGELPAGNPADPRLKRRKLSHKSSNDVDDEIFGSGGVDEDGISAMLGQ</sequence>
<evidence type="ECO:0000313" key="3">
    <source>
        <dbReference type="EMBL" id="KXS99480.1"/>
    </source>
</evidence>
<feature type="compositionally biased region" description="Polar residues" evidence="1">
    <location>
        <begin position="373"/>
        <end position="398"/>
    </location>
</feature>
<feature type="compositionally biased region" description="Pro residues" evidence="1">
    <location>
        <begin position="356"/>
        <end position="369"/>
    </location>
</feature>
<dbReference type="PROSITE" id="PS51391">
    <property type="entry name" value="CID"/>
    <property type="match status" value="1"/>
</dbReference>
<name>A0A139HAK3_9PEZI</name>
<dbReference type="InterPro" id="IPR008942">
    <property type="entry name" value="ENTH_VHS"/>
</dbReference>
<feature type="domain" description="CID" evidence="2">
    <location>
        <begin position="1"/>
        <end position="134"/>
    </location>
</feature>
<evidence type="ECO:0000256" key="1">
    <source>
        <dbReference type="SAM" id="MobiDB-lite"/>
    </source>
</evidence>
<dbReference type="AlphaFoldDB" id="A0A139HAK3"/>
<dbReference type="GO" id="GO:0031124">
    <property type="term" value="P:mRNA 3'-end processing"/>
    <property type="evidence" value="ECO:0007669"/>
    <property type="project" value="InterPro"/>
</dbReference>
<reference evidence="3 4" key="1">
    <citation type="submission" date="2015-07" db="EMBL/GenBank/DDBJ databases">
        <title>Comparative genomics of the Sigatoka disease complex on banana suggests a link between parallel evolutionary changes in Pseudocercospora fijiensis and Pseudocercospora eumusae and increased virulence on the banana host.</title>
        <authorList>
            <person name="Chang T.-C."/>
            <person name="Salvucci A."/>
            <person name="Crous P.W."/>
            <person name="Stergiopoulos I."/>
        </authorList>
    </citation>
    <scope>NUCLEOTIDE SEQUENCE [LARGE SCALE GENOMIC DNA]</scope>
    <source>
        <strain evidence="3 4">CBS 114824</strain>
    </source>
</reference>
<dbReference type="Gene3D" id="1.25.40.90">
    <property type="match status" value="1"/>
</dbReference>
<dbReference type="SUPFAM" id="SSF48464">
    <property type="entry name" value="ENTH/VHS domain"/>
    <property type="match status" value="1"/>
</dbReference>
<dbReference type="OrthoDB" id="10069473at2759"/>
<dbReference type="PANTHER" id="PTHR12460">
    <property type="entry name" value="CYCLIN-DEPENDENT KINASE INHIBITOR-RELATED PROTEIN"/>
    <property type="match status" value="1"/>
</dbReference>
<dbReference type="GO" id="GO:0099122">
    <property type="term" value="F:RNA polymerase II C-terminal domain binding"/>
    <property type="evidence" value="ECO:0007669"/>
    <property type="project" value="InterPro"/>
</dbReference>
<keyword evidence="4" id="KW-1185">Reference proteome</keyword>
<dbReference type="STRING" id="321146.A0A139HAK3"/>
<dbReference type="EMBL" id="LFZN01000091">
    <property type="protein sequence ID" value="KXS99480.1"/>
    <property type="molecule type" value="Genomic_DNA"/>
</dbReference>
<dbReference type="Proteomes" id="UP000070133">
    <property type="component" value="Unassembled WGS sequence"/>
</dbReference>
<protein>
    <recommendedName>
        <fullName evidence="2">CID domain-containing protein</fullName>
    </recommendedName>
</protein>
<feature type="compositionally biased region" description="Acidic residues" evidence="1">
    <location>
        <begin position="424"/>
        <end position="439"/>
    </location>
</feature>
<dbReference type="InterPro" id="IPR047883">
    <property type="entry name" value="Rtt103-like_CID"/>
</dbReference>
<dbReference type="InterPro" id="IPR006569">
    <property type="entry name" value="CID_dom"/>
</dbReference>
<gene>
    <name evidence="3" type="ORF">AC578_3778</name>
</gene>